<dbReference type="EMBL" id="JAPFFF010000006">
    <property type="protein sequence ID" value="KAK8888092.1"/>
    <property type="molecule type" value="Genomic_DNA"/>
</dbReference>
<reference evidence="2 3" key="1">
    <citation type="submission" date="2024-04" db="EMBL/GenBank/DDBJ databases">
        <title>Tritrichomonas musculus Genome.</title>
        <authorList>
            <person name="Alves-Ferreira E."/>
            <person name="Grigg M."/>
            <person name="Lorenzi H."/>
            <person name="Galac M."/>
        </authorList>
    </citation>
    <scope>NUCLEOTIDE SEQUENCE [LARGE SCALE GENOMIC DNA]</scope>
    <source>
        <strain evidence="2 3">EAF2021</strain>
    </source>
</reference>
<keyword evidence="3" id="KW-1185">Reference proteome</keyword>
<gene>
    <name evidence="2" type="ORF">M9Y10_039153</name>
</gene>
<comment type="caution">
    <text evidence="2">The sequence shown here is derived from an EMBL/GenBank/DDBJ whole genome shotgun (WGS) entry which is preliminary data.</text>
</comment>
<evidence type="ECO:0000313" key="2">
    <source>
        <dbReference type="EMBL" id="KAK8888092.1"/>
    </source>
</evidence>
<feature type="coiled-coil region" evidence="1">
    <location>
        <begin position="238"/>
        <end position="417"/>
    </location>
</feature>
<accession>A0ABR2KC88</accession>
<proteinExistence type="predicted"/>
<evidence type="ECO:0000256" key="1">
    <source>
        <dbReference type="SAM" id="Coils"/>
    </source>
</evidence>
<evidence type="ECO:0000313" key="3">
    <source>
        <dbReference type="Proteomes" id="UP001470230"/>
    </source>
</evidence>
<sequence>MTESNQKFTLSCNENTYEYPADTFARVSKKCAALVKVGEYRGKITHPVSDETFEAFSKACKLEPFKVTIQNAWELLELAQEWQIPSLETFVTKYINDKGIKKRDVGDPLGDLIMYLNEESKNPSIIKDPDHSLIVRSCIHDVGKLFNQYLTDERLASVHPEVLFKIMMATDPSHINQQLLIDFAMNLFEKEPEKAVPLCLRIDFDLLTDAQIEEIFQCREIHEQAMGYFVADSMSAIRNKEDNDLEETEERYMDTIQNLKDEIANEKKKSMEEIQNAYETEIRQLEEIAQRQAEQLETLKKLKEDQIQMLQDEEDRFTEEVNKLEDQLHNLKGVTEERQAAINERQDLVKSRVATGSRPVIDNTNKQIDELRNQDEERRKKAVDTLQPMLDKAGEAFERETKRVEEITETLDTMSKNISESFATLAAKVVDDQFRSNYFLRDIQNKYEIFNSEQVEEGEKVQNKIWGLTAQEVEDADKNIVKRLQSNVTEQCPLNVHHQILENPENPEAQNN</sequence>
<name>A0ABR2KC88_9EUKA</name>
<organism evidence="2 3">
    <name type="scientific">Tritrichomonas musculus</name>
    <dbReference type="NCBI Taxonomy" id="1915356"/>
    <lineage>
        <taxon>Eukaryota</taxon>
        <taxon>Metamonada</taxon>
        <taxon>Parabasalia</taxon>
        <taxon>Tritrichomonadida</taxon>
        <taxon>Tritrichomonadidae</taxon>
        <taxon>Tritrichomonas</taxon>
    </lineage>
</organism>
<protein>
    <submittedName>
        <fullName evidence="2">Uncharacterized protein</fullName>
    </submittedName>
</protein>
<keyword evidence="1" id="KW-0175">Coiled coil</keyword>
<dbReference type="Proteomes" id="UP001470230">
    <property type="component" value="Unassembled WGS sequence"/>
</dbReference>